<dbReference type="InterPro" id="IPR013702">
    <property type="entry name" value="FIST_domain_N"/>
</dbReference>
<name>A0A6S6UHJ3_9GAMM</name>
<dbReference type="Pfam" id="PF08495">
    <property type="entry name" value="FIST"/>
    <property type="match status" value="1"/>
</dbReference>
<protein>
    <submittedName>
        <fullName evidence="3">Uncharacterized protein</fullName>
    </submittedName>
</protein>
<gene>
    <name evidence="3" type="ORF">HELGO_WM8432</name>
</gene>
<sequence length="384" mass="42180">MRRVTLKVITTNFKKHTGWSSPLPYLDSPQTLILIFGAPSFIDNHEPFLELKEKYPTSIIAGCSTAGEIFDDQVLDESLVVSFTRFTHTHLRLYTTPISDMEQSLKTGSNIAKNLKDNELSSVLVLTDGLLVNGTDFIKGVNSQFEEKILVTGGLAGDGGNFKQTWILADGIPQSGYACGIGFYGDAIKIDHGSQGGWKAFGPERLVTKSHNNVLYELDDKPALELYKGYLGEMADGLPATGLRYPLSLYDKSSNKKLVRTILAVNEDEQSLTFAGDIPNGHSVQLMYATFDNLIDGAEDAAKMLDINATPEQEVLAIAISCVGRRMVMEEDPGAELEAVKESLPEQTKQVGFYSYGELSPCLKNGICDLHNQTMTLTTIYEQE</sequence>
<proteinExistence type="predicted"/>
<dbReference type="InterPro" id="IPR019494">
    <property type="entry name" value="FIST_C"/>
</dbReference>
<dbReference type="Pfam" id="PF10442">
    <property type="entry name" value="FIST_C"/>
    <property type="match status" value="1"/>
</dbReference>
<dbReference type="AlphaFoldDB" id="A0A6S6UHJ3"/>
<reference evidence="3" key="1">
    <citation type="submission" date="2020-01" db="EMBL/GenBank/DDBJ databases">
        <authorList>
            <person name="Meier V. D."/>
            <person name="Meier V D."/>
        </authorList>
    </citation>
    <scope>NUCLEOTIDE SEQUENCE</scope>
    <source>
        <strain evidence="3">HLG_WM_MAG_07</strain>
    </source>
</reference>
<evidence type="ECO:0000259" key="2">
    <source>
        <dbReference type="SMART" id="SM01204"/>
    </source>
</evidence>
<dbReference type="PANTHER" id="PTHR40252:SF2">
    <property type="entry name" value="BLR0328 PROTEIN"/>
    <property type="match status" value="1"/>
</dbReference>
<dbReference type="SMART" id="SM01204">
    <property type="entry name" value="FIST_C"/>
    <property type="match status" value="1"/>
</dbReference>
<organism evidence="3">
    <name type="scientific">uncultured Thiotrichaceae bacterium</name>
    <dbReference type="NCBI Taxonomy" id="298394"/>
    <lineage>
        <taxon>Bacteria</taxon>
        <taxon>Pseudomonadati</taxon>
        <taxon>Pseudomonadota</taxon>
        <taxon>Gammaproteobacteria</taxon>
        <taxon>Thiotrichales</taxon>
        <taxon>Thiotrichaceae</taxon>
        <taxon>environmental samples</taxon>
    </lineage>
</organism>
<dbReference type="SMART" id="SM00897">
    <property type="entry name" value="FIST"/>
    <property type="match status" value="1"/>
</dbReference>
<feature type="domain" description="FIST" evidence="1">
    <location>
        <begin position="29"/>
        <end position="222"/>
    </location>
</feature>
<evidence type="ECO:0000259" key="1">
    <source>
        <dbReference type="SMART" id="SM00897"/>
    </source>
</evidence>
<dbReference type="EMBL" id="CACVAY010000140">
    <property type="protein sequence ID" value="CAA6827600.1"/>
    <property type="molecule type" value="Genomic_DNA"/>
</dbReference>
<evidence type="ECO:0000313" key="3">
    <source>
        <dbReference type="EMBL" id="CAA6827600.1"/>
    </source>
</evidence>
<accession>A0A6S6UHJ3</accession>
<feature type="domain" description="FIST C-domain" evidence="2">
    <location>
        <begin position="223"/>
        <end position="362"/>
    </location>
</feature>
<dbReference type="PANTHER" id="PTHR40252">
    <property type="entry name" value="BLR0328 PROTEIN"/>
    <property type="match status" value="1"/>
</dbReference>